<dbReference type="InterPro" id="IPR003594">
    <property type="entry name" value="HATPase_dom"/>
</dbReference>
<dbReference type="PRINTS" id="PR00344">
    <property type="entry name" value="BCTRLSENSOR"/>
</dbReference>
<dbReference type="Gene3D" id="3.30.565.10">
    <property type="entry name" value="Histidine kinase-like ATPase, C-terminal domain"/>
    <property type="match status" value="1"/>
</dbReference>
<evidence type="ECO:0000256" key="3">
    <source>
        <dbReference type="ARBA" id="ARBA00012438"/>
    </source>
</evidence>
<dbReference type="PROSITE" id="PS50109">
    <property type="entry name" value="HIS_KIN"/>
    <property type="match status" value="1"/>
</dbReference>
<feature type="transmembrane region" description="Helical" evidence="13">
    <location>
        <begin position="473"/>
        <end position="493"/>
    </location>
</feature>
<evidence type="ECO:0000256" key="8">
    <source>
        <dbReference type="ARBA" id="ARBA00022777"/>
    </source>
</evidence>
<dbReference type="GO" id="GO:0000155">
    <property type="term" value="F:phosphorelay sensor kinase activity"/>
    <property type="evidence" value="ECO:0007669"/>
    <property type="project" value="InterPro"/>
</dbReference>
<dbReference type="InterPro" id="IPR027417">
    <property type="entry name" value="P-loop_NTPase"/>
</dbReference>
<organism evidence="15 16">
    <name type="scientific">Sphingosinicella soli</name>
    <dbReference type="NCBI Taxonomy" id="333708"/>
    <lineage>
        <taxon>Bacteria</taxon>
        <taxon>Pseudomonadati</taxon>
        <taxon>Pseudomonadota</taxon>
        <taxon>Alphaproteobacteria</taxon>
        <taxon>Sphingomonadales</taxon>
        <taxon>Sphingosinicellaceae</taxon>
        <taxon>Sphingosinicella</taxon>
    </lineage>
</organism>
<dbReference type="InterPro" id="IPR003852">
    <property type="entry name" value="Sig_transdc_His_kinase_KdpD_N"/>
</dbReference>
<comment type="caution">
    <text evidence="15">The sequence shown here is derived from an EMBL/GenBank/DDBJ whole genome shotgun (WGS) entry which is preliminary data.</text>
</comment>
<dbReference type="RefSeq" id="WP_184064254.1">
    <property type="nucleotide sequence ID" value="NZ_JACHNZ010000002.1"/>
</dbReference>
<dbReference type="EC" id="2.7.13.3" evidence="3"/>
<dbReference type="Proteomes" id="UP000566324">
    <property type="component" value="Unassembled WGS sequence"/>
</dbReference>
<dbReference type="InterPro" id="IPR036097">
    <property type="entry name" value="HisK_dim/P_sf"/>
</dbReference>
<dbReference type="InterPro" id="IPR052023">
    <property type="entry name" value="Histidine_kinase_KdpD"/>
</dbReference>
<keyword evidence="7" id="KW-0547">Nucleotide-binding</keyword>
<gene>
    <name evidence="15" type="ORF">GGQ98_000383</name>
</gene>
<dbReference type="GO" id="GO:0005524">
    <property type="term" value="F:ATP binding"/>
    <property type="evidence" value="ECO:0007669"/>
    <property type="project" value="UniProtKB-KW"/>
</dbReference>
<reference evidence="15 16" key="1">
    <citation type="submission" date="2020-08" db="EMBL/GenBank/DDBJ databases">
        <title>Genomic Encyclopedia of Type Strains, Phase IV (KMG-IV): sequencing the most valuable type-strain genomes for metagenomic binning, comparative biology and taxonomic classification.</title>
        <authorList>
            <person name="Goeker M."/>
        </authorList>
    </citation>
    <scope>NUCLEOTIDE SEQUENCE [LARGE SCALE GENOMIC DNA]</scope>
    <source>
        <strain evidence="15 16">DSM 17328</strain>
    </source>
</reference>
<dbReference type="InterPro" id="IPR025201">
    <property type="entry name" value="KdpD_TM"/>
</dbReference>
<evidence type="ECO:0000256" key="4">
    <source>
        <dbReference type="ARBA" id="ARBA00022553"/>
    </source>
</evidence>
<keyword evidence="11" id="KW-0902">Two-component regulatory system</keyword>
<dbReference type="Pfam" id="PF02518">
    <property type="entry name" value="HATPase_c"/>
    <property type="match status" value="1"/>
</dbReference>
<name>A0A7W7B0L8_9SPHN</name>
<dbReference type="CDD" id="cd01987">
    <property type="entry name" value="USP_KdpD-like"/>
    <property type="match status" value="1"/>
</dbReference>
<feature type="domain" description="Histidine kinase" evidence="14">
    <location>
        <begin position="667"/>
        <end position="877"/>
    </location>
</feature>
<dbReference type="InterPro" id="IPR014729">
    <property type="entry name" value="Rossmann-like_a/b/a_fold"/>
</dbReference>
<dbReference type="GO" id="GO:0005737">
    <property type="term" value="C:cytoplasm"/>
    <property type="evidence" value="ECO:0007669"/>
    <property type="project" value="UniProtKB-ARBA"/>
</dbReference>
<dbReference type="InterPro" id="IPR029016">
    <property type="entry name" value="GAF-like_dom_sf"/>
</dbReference>
<dbReference type="SUPFAM" id="SSF55874">
    <property type="entry name" value="ATPase domain of HSP90 chaperone/DNA topoisomerase II/histidine kinase"/>
    <property type="match status" value="1"/>
</dbReference>
<dbReference type="GO" id="GO:0005886">
    <property type="term" value="C:plasma membrane"/>
    <property type="evidence" value="ECO:0007669"/>
    <property type="project" value="TreeGrafter"/>
</dbReference>
<evidence type="ECO:0000256" key="13">
    <source>
        <dbReference type="SAM" id="Phobius"/>
    </source>
</evidence>
<dbReference type="Gene3D" id="1.10.287.130">
    <property type="match status" value="1"/>
</dbReference>
<comment type="catalytic activity">
    <reaction evidence="1">
        <text>ATP + protein L-histidine = ADP + protein N-phospho-L-histidine.</text>
        <dbReference type="EC" id="2.7.13.3"/>
    </reaction>
</comment>
<dbReference type="CDD" id="cd00082">
    <property type="entry name" value="HisKA"/>
    <property type="match status" value="1"/>
</dbReference>
<dbReference type="InterPro" id="IPR036890">
    <property type="entry name" value="HATPase_C_sf"/>
</dbReference>
<evidence type="ECO:0000256" key="9">
    <source>
        <dbReference type="ARBA" id="ARBA00022840"/>
    </source>
</evidence>
<dbReference type="SMART" id="SM00388">
    <property type="entry name" value="HisKA"/>
    <property type="match status" value="1"/>
</dbReference>
<dbReference type="Gene3D" id="3.30.450.40">
    <property type="match status" value="1"/>
</dbReference>
<proteinExistence type="predicted"/>
<dbReference type="PANTHER" id="PTHR45569">
    <property type="entry name" value="SENSOR PROTEIN KDPD"/>
    <property type="match status" value="1"/>
</dbReference>
<keyword evidence="10 13" id="KW-1133">Transmembrane helix</keyword>
<dbReference type="InterPro" id="IPR005467">
    <property type="entry name" value="His_kinase_dom"/>
</dbReference>
<dbReference type="Gene3D" id="3.40.50.620">
    <property type="entry name" value="HUPs"/>
    <property type="match status" value="1"/>
</dbReference>
<dbReference type="FunFam" id="3.40.50.300:FF:000483">
    <property type="entry name" value="Sensor histidine kinase KdpD"/>
    <property type="match status" value="1"/>
</dbReference>
<evidence type="ECO:0000313" key="15">
    <source>
        <dbReference type="EMBL" id="MBB4630780.1"/>
    </source>
</evidence>
<sequence length="887" mass="94633">MNPDPARPSPEALLKAAKREARGRLKIILGAAPGVGKTFEMLREGADFLRQGKDVVIGVVETHGRADTDALTTPFEQLPRKTIAHGAHTLTEFDIDAMLARAPQVALIDELAHTNAPGSRHPKRWQDIEELRDAGIDVLTTLNIQHVESLNDVVAGFTKVRVRETVPDALFEDAEIEVVDLPPDELIERLKDGKVYIPAEASRALNHFFSKANLSALRELALRRAAQTVDRQMLDHVRLAGEPGNWAAGERIVVAVGDQPGGEFLVRAAKRLADSMHAPWTALTVETPRSARLSGEARARIASVLKLAASLGATLTTVSAATVIQGLRGYIAEARATAVVTGKSRRSWWFELRHGSIVDQLVRDNEGIAVHVMPMPEGRGEVEQTRGTGRAFGKRGVLLGLAMVALTTAIGLLLLPVVSLNAVDLFYLIPVIATATMFGLRESLIVSLAAALAYNFFFLPPVHTFTIDNPQNVVTFVILAGLGVVSSQLAGRLRSEANVGARTATENAALAAFGQRLAAVSDEVGTAAVTCTEIAGLLDVNAVLLVRKQGRPVVIGAQPESVVLGPIDLTAADWAFERNEPAGRDTATLTASDWQFHPLATSLGVLAVLGIAAPGRSEPLPADKRILFATLLGQAALARERLKLEGEAREVAVLKQRDDLRATLISSLGHDLKTPLTSVLAAADVVVREQPGSEAAATLRAEAQRLARLFDDLVEMTRIEAGAVAVRLEPVDLTDAVTAAVHDLKPALAAHRIKLDVPPALPLVIADPRMLHHMLINLLDNAAKFSPVGSEIILAAQRAPGSLSLSVLDEGAGLPIGRPDDLFERFARGAGSDSTGGAGLGLAIVKGFADALGLTVRALNRDDRPGSRFDIDWPESLIRRVTDVEPA</sequence>
<dbReference type="PANTHER" id="PTHR45569:SF1">
    <property type="entry name" value="SENSOR PROTEIN KDPD"/>
    <property type="match status" value="1"/>
</dbReference>
<dbReference type="Gene3D" id="1.20.120.620">
    <property type="entry name" value="Backbone structure of the membrane domain of e. Coli histidine kinase receptor kdpd"/>
    <property type="match status" value="1"/>
</dbReference>
<keyword evidence="12 13" id="KW-0472">Membrane</keyword>
<dbReference type="SMART" id="SM00387">
    <property type="entry name" value="HATPase_c"/>
    <property type="match status" value="1"/>
</dbReference>
<keyword evidence="8 15" id="KW-0418">Kinase</keyword>
<dbReference type="InterPro" id="IPR004358">
    <property type="entry name" value="Sig_transdc_His_kin-like_C"/>
</dbReference>
<evidence type="ECO:0000256" key="2">
    <source>
        <dbReference type="ARBA" id="ARBA00004141"/>
    </source>
</evidence>
<feature type="transmembrane region" description="Helical" evidence="13">
    <location>
        <begin position="396"/>
        <end position="418"/>
    </location>
</feature>
<dbReference type="SUPFAM" id="SSF47384">
    <property type="entry name" value="Homodimeric domain of signal transducing histidine kinase"/>
    <property type="match status" value="1"/>
</dbReference>
<keyword evidence="6 13" id="KW-0812">Transmembrane</keyword>
<feature type="transmembrane region" description="Helical" evidence="13">
    <location>
        <begin position="425"/>
        <end position="453"/>
    </location>
</feature>
<dbReference type="CDD" id="cd00075">
    <property type="entry name" value="HATPase"/>
    <property type="match status" value="1"/>
</dbReference>
<evidence type="ECO:0000256" key="10">
    <source>
        <dbReference type="ARBA" id="ARBA00022989"/>
    </source>
</evidence>
<dbReference type="AlphaFoldDB" id="A0A7W7B0L8"/>
<dbReference type="Gene3D" id="3.40.50.300">
    <property type="entry name" value="P-loop containing nucleotide triphosphate hydrolases"/>
    <property type="match status" value="1"/>
</dbReference>
<keyword evidence="4" id="KW-0597">Phosphoprotein</keyword>
<keyword evidence="9" id="KW-0067">ATP-binding</keyword>
<evidence type="ECO:0000256" key="1">
    <source>
        <dbReference type="ARBA" id="ARBA00000085"/>
    </source>
</evidence>
<evidence type="ECO:0000313" key="16">
    <source>
        <dbReference type="Proteomes" id="UP000566324"/>
    </source>
</evidence>
<dbReference type="InterPro" id="IPR038318">
    <property type="entry name" value="KdpD_sf"/>
</dbReference>
<evidence type="ECO:0000256" key="6">
    <source>
        <dbReference type="ARBA" id="ARBA00022692"/>
    </source>
</evidence>
<dbReference type="Pfam" id="PF00512">
    <property type="entry name" value="HisKA"/>
    <property type="match status" value="1"/>
</dbReference>
<protein>
    <recommendedName>
        <fullName evidence="3">histidine kinase</fullName>
        <ecNumber evidence="3">2.7.13.3</ecNumber>
    </recommendedName>
</protein>
<keyword evidence="16" id="KW-1185">Reference proteome</keyword>
<evidence type="ECO:0000256" key="11">
    <source>
        <dbReference type="ARBA" id="ARBA00023012"/>
    </source>
</evidence>
<dbReference type="Pfam" id="PF13493">
    <property type="entry name" value="DUF4118"/>
    <property type="match status" value="1"/>
</dbReference>
<dbReference type="InterPro" id="IPR003661">
    <property type="entry name" value="HisK_dim/P_dom"/>
</dbReference>
<evidence type="ECO:0000256" key="5">
    <source>
        <dbReference type="ARBA" id="ARBA00022679"/>
    </source>
</evidence>
<evidence type="ECO:0000256" key="7">
    <source>
        <dbReference type="ARBA" id="ARBA00022741"/>
    </source>
</evidence>
<accession>A0A7W7B0L8</accession>
<evidence type="ECO:0000259" key="14">
    <source>
        <dbReference type="PROSITE" id="PS50109"/>
    </source>
</evidence>
<dbReference type="Pfam" id="PF02702">
    <property type="entry name" value="KdpD"/>
    <property type="match status" value="1"/>
</dbReference>
<dbReference type="SUPFAM" id="SSF52402">
    <property type="entry name" value="Adenine nucleotide alpha hydrolases-like"/>
    <property type="match status" value="1"/>
</dbReference>
<dbReference type="EMBL" id="JACHNZ010000002">
    <property type="protein sequence ID" value="MBB4630780.1"/>
    <property type="molecule type" value="Genomic_DNA"/>
</dbReference>
<keyword evidence="5 15" id="KW-0808">Transferase</keyword>
<evidence type="ECO:0000256" key="12">
    <source>
        <dbReference type="ARBA" id="ARBA00023136"/>
    </source>
</evidence>
<comment type="subcellular location">
    <subcellularLocation>
        <location evidence="2">Membrane</location>
        <topology evidence="2">Multi-pass membrane protein</topology>
    </subcellularLocation>
</comment>